<gene>
    <name evidence="2" type="ORF">C8P70_11621</name>
</gene>
<name>A0A4R7ETK7_9FLAO</name>
<feature type="domain" description="SnoaL-like" evidence="1">
    <location>
        <begin position="12"/>
        <end position="106"/>
    </location>
</feature>
<evidence type="ECO:0000259" key="1">
    <source>
        <dbReference type="Pfam" id="PF12680"/>
    </source>
</evidence>
<dbReference type="AlphaFoldDB" id="A0A4R7ETK7"/>
<proteinExistence type="predicted"/>
<dbReference type="SUPFAM" id="SSF54427">
    <property type="entry name" value="NTF2-like"/>
    <property type="match status" value="1"/>
</dbReference>
<dbReference type="InterPro" id="IPR037401">
    <property type="entry name" value="SnoaL-like"/>
</dbReference>
<sequence length="116" mass="13290">MVTNKVLLKTANEALEKGDIDGFLSFCTDDTEWVFIGEKTLKGKEAVKQYLEEAYTETTQFTIERMIEEGDFVVQVGEISFENKNGEVESYLASDIWRFENGKMAELKAFVLKNEK</sequence>
<accession>A0A4R7ETK7</accession>
<organism evidence="2 3">
    <name type="scientific">Myroides indicus</name>
    <dbReference type="NCBI Taxonomy" id="1323422"/>
    <lineage>
        <taxon>Bacteria</taxon>
        <taxon>Pseudomonadati</taxon>
        <taxon>Bacteroidota</taxon>
        <taxon>Flavobacteriia</taxon>
        <taxon>Flavobacteriales</taxon>
        <taxon>Flavobacteriaceae</taxon>
        <taxon>Myroides</taxon>
    </lineage>
</organism>
<dbReference type="Pfam" id="PF12680">
    <property type="entry name" value="SnoaL_2"/>
    <property type="match status" value="1"/>
</dbReference>
<evidence type="ECO:0000313" key="2">
    <source>
        <dbReference type="EMBL" id="TDS57209.1"/>
    </source>
</evidence>
<dbReference type="Proteomes" id="UP000295215">
    <property type="component" value="Unassembled WGS sequence"/>
</dbReference>
<keyword evidence="3" id="KW-1185">Reference proteome</keyword>
<dbReference type="OrthoDB" id="6692273at2"/>
<dbReference type="Gene3D" id="3.10.450.50">
    <property type="match status" value="1"/>
</dbReference>
<evidence type="ECO:0000313" key="3">
    <source>
        <dbReference type="Proteomes" id="UP000295215"/>
    </source>
</evidence>
<protein>
    <submittedName>
        <fullName evidence="2">Uncharacterized protein (TIGR02246 family)</fullName>
    </submittedName>
</protein>
<comment type="caution">
    <text evidence="2">The sequence shown here is derived from an EMBL/GenBank/DDBJ whole genome shotgun (WGS) entry which is preliminary data.</text>
</comment>
<reference evidence="2 3" key="1">
    <citation type="submission" date="2019-03" db="EMBL/GenBank/DDBJ databases">
        <title>Genomic Encyclopedia of Archaeal and Bacterial Type Strains, Phase II (KMG-II): from individual species to whole genera.</title>
        <authorList>
            <person name="Goeker M."/>
        </authorList>
    </citation>
    <scope>NUCLEOTIDE SEQUENCE [LARGE SCALE GENOMIC DNA]</scope>
    <source>
        <strain evidence="2 3">DSM 28213</strain>
    </source>
</reference>
<dbReference type="InterPro" id="IPR032710">
    <property type="entry name" value="NTF2-like_dom_sf"/>
</dbReference>
<dbReference type="EMBL" id="SOAG01000016">
    <property type="protein sequence ID" value="TDS57209.1"/>
    <property type="molecule type" value="Genomic_DNA"/>
</dbReference>
<dbReference type="RefSeq" id="WP_133712781.1">
    <property type="nucleotide sequence ID" value="NZ_SOAG01000016.1"/>
</dbReference>